<sequence>MNLPMRKRSLSCNALGPYLLEEQGSDDSGSSTRKPSQDIAATETAAKVSVVGTLPVWFNKLNRKQADVSQ</sequence>
<feature type="region of interest" description="Disordered" evidence="1">
    <location>
        <begin position="18"/>
        <end position="44"/>
    </location>
</feature>
<proteinExistence type="predicted"/>
<evidence type="ECO:0000256" key="1">
    <source>
        <dbReference type="SAM" id="MobiDB-lite"/>
    </source>
</evidence>
<evidence type="ECO:0000313" key="4">
    <source>
        <dbReference type="WBParaSite" id="ECPE_0001261501-mRNA-1"/>
    </source>
</evidence>
<dbReference type="WBParaSite" id="ECPE_0001261501-mRNA-1">
    <property type="protein sequence ID" value="ECPE_0001261501-mRNA-1"/>
    <property type="gene ID" value="ECPE_0001261501"/>
</dbReference>
<organism evidence="4">
    <name type="scientific">Echinostoma caproni</name>
    <dbReference type="NCBI Taxonomy" id="27848"/>
    <lineage>
        <taxon>Eukaryota</taxon>
        <taxon>Metazoa</taxon>
        <taxon>Spiralia</taxon>
        <taxon>Lophotrochozoa</taxon>
        <taxon>Platyhelminthes</taxon>
        <taxon>Trematoda</taxon>
        <taxon>Digenea</taxon>
        <taxon>Plagiorchiida</taxon>
        <taxon>Echinostomata</taxon>
        <taxon>Echinostomatoidea</taxon>
        <taxon>Echinostomatidae</taxon>
        <taxon>Echinostoma</taxon>
    </lineage>
</organism>
<keyword evidence="3" id="KW-1185">Reference proteome</keyword>
<evidence type="ECO:0000313" key="2">
    <source>
        <dbReference type="EMBL" id="VDP89850.1"/>
    </source>
</evidence>
<dbReference type="Proteomes" id="UP000272942">
    <property type="component" value="Unassembled WGS sequence"/>
</dbReference>
<dbReference type="AlphaFoldDB" id="A0A183B044"/>
<gene>
    <name evidence="2" type="ORF">ECPE_LOCUS12578</name>
</gene>
<accession>A0A183B044</accession>
<dbReference type="EMBL" id="UZAN01053161">
    <property type="protein sequence ID" value="VDP89850.1"/>
    <property type="molecule type" value="Genomic_DNA"/>
</dbReference>
<protein>
    <submittedName>
        <fullName evidence="4">BCAS3</fullName>
    </submittedName>
</protein>
<evidence type="ECO:0000313" key="3">
    <source>
        <dbReference type="Proteomes" id="UP000272942"/>
    </source>
</evidence>
<reference evidence="4" key="1">
    <citation type="submission" date="2016-06" db="UniProtKB">
        <authorList>
            <consortium name="WormBaseParasite"/>
        </authorList>
    </citation>
    <scope>IDENTIFICATION</scope>
</reference>
<dbReference type="OrthoDB" id="10535698at2759"/>
<reference evidence="2 3" key="2">
    <citation type="submission" date="2018-11" db="EMBL/GenBank/DDBJ databases">
        <authorList>
            <consortium name="Pathogen Informatics"/>
        </authorList>
    </citation>
    <scope>NUCLEOTIDE SEQUENCE [LARGE SCALE GENOMIC DNA]</scope>
    <source>
        <strain evidence="2 3">Egypt</strain>
    </source>
</reference>
<name>A0A183B044_9TREM</name>